<dbReference type="Gene3D" id="3.80.10.10">
    <property type="entry name" value="Ribonuclease Inhibitor"/>
    <property type="match status" value="1"/>
</dbReference>
<dbReference type="VEuPathDB" id="VectorBase:ASIS013655"/>
<gene>
    <name evidence="3" type="ORF">ZHAS_00016652</name>
</gene>
<dbReference type="Pfam" id="PF13855">
    <property type="entry name" value="LRR_8"/>
    <property type="match status" value="3"/>
</dbReference>
<protein>
    <submittedName>
        <fullName evidence="3 4">Uncharacterized protein</fullName>
    </submittedName>
</protein>
<organism evidence="3">
    <name type="scientific">Anopheles sinensis</name>
    <name type="common">Mosquito</name>
    <dbReference type="NCBI Taxonomy" id="74873"/>
    <lineage>
        <taxon>Eukaryota</taxon>
        <taxon>Metazoa</taxon>
        <taxon>Ecdysozoa</taxon>
        <taxon>Arthropoda</taxon>
        <taxon>Hexapoda</taxon>
        <taxon>Insecta</taxon>
        <taxon>Pterygota</taxon>
        <taxon>Neoptera</taxon>
        <taxon>Endopterygota</taxon>
        <taxon>Diptera</taxon>
        <taxon>Nematocera</taxon>
        <taxon>Culicoidea</taxon>
        <taxon>Culicidae</taxon>
        <taxon>Anophelinae</taxon>
        <taxon>Anopheles</taxon>
    </lineage>
</organism>
<dbReference type="SUPFAM" id="SSF52058">
    <property type="entry name" value="L domain-like"/>
    <property type="match status" value="1"/>
</dbReference>
<reference evidence="3 5" key="1">
    <citation type="journal article" date="2014" name="BMC Genomics">
        <title>Genome sequence of Anopheles sinensis provides insight into genetics basis of mosquito competence for malaria parasites.</title>
        <authorList>
            <person name="Zhou D."/>
            <person name="Zhang D."/>
            <person name="Ding G."/>
            <person name="Shi L."/>
            <person name="Hou Q."/>
            <person name="Ye Y."/>
            <person name="Xu Y."/>
            <person name="Zhou H."/>
            <person name="Xiong C."/>
            <person name="Li S."/>
            <person name="Yu J."/>
            <person name="Hong S."/>
            <person name="Yu X."/>
            <person name="Zou P."/>
            <person name="Chen C."/>
            <person name="Chang X."/>
            <person name="Wang W."/>
            <person name="Lv Y."/>
            <person name="Sun Y."/>
            <person name="Ma L."/>
            <person name="Shen B."/>
            <person name="Zhu C."/>
        </authorList>
    </citation>
    <scope>NUCLEOTIDE SEQUENCE [LARGE SCALE GENOMIC DNA]</scope>
</reference>
<dbReference type="AlphaFoldDB" id="A0A084WEL3"/>
<dbReference type="EMBL" id="ATLV01023222">
    <property type="status" value="NOT_ANNOTATED_CDS"/>
    <property type="molecule type" value="Genomic_DNA"/>
</dbReference>
<evidence type="ECO:0000313" key="3">
    <source>
        <dbReference type="EMBL" id="KFB48657.1"/>
    </source>
</evidence>
<dbReference type="STRING" id="74873.A0A084WEL3"/>
<dbReference type="Proteomes" id="UP000030765">
    <property type="component" value="Unassembled WGS sequence"/>
</dbReference>
<evidence type="ECO:0000256" key="2">
    <source>
        <dbReference type="ARBA" id="ARBA00022737"/>
    </source>
</evidence>
<keyword evidence="5" id="KW-1185">Reference proteome</keyword>
<dbReference type="SMART" id="SM00369">
    <property type="entry name" value="LRR_TYP"/>
    <property type="match status" value="7"/>
</dbReference>
<dbReference type="EnsemblMetazoa" id="ASIC016652-RA">
    <property type="protein sequence ID" value="ASIC016652-PA"/>
    <property type="gene ID" value="ASIC016652"/>
</dbReference>
<dbReference type="GO" id="GO:0005615">
    <property type="term" value="C:extracellular space"/>
    <property type="evidence" value="ECO:0007669"/>
    <property type="project" value="TreeGrafter"/>
</dbReference>
<dbReference type="InterPro" id="IPR001611">
    <property type="entry name" value="Leu-rich_rpt"/>
</dbReference>
<proteinExistence type="predicted"/>
<dbReference type="EMBL" id="KE525341">
    <property type="protein sequence ID" value="KFB48657.1"/>
    <property type="molecule type" value="Genomic_DNA"/>
</dbReference>
<dbReference type="OrthoDB" id="7739973at2759"/>
<dbReference type="PANTHER" id="PTHR45712">
    <property type="entry name" value="AGAP008170-PA"/>
    <property type="match status" value="1"/>
</dbReference>
<dbReference type="InterPro" id="IPR032675">
    <property type="entry name" value="LRR_dom_sf"/>
</dbReference>
<keyword evidence="2" id="KW-0677">Repeat</keyword>
<evidence type="ECO:0000313" key="4">
    <source>
        <dbReference type="EnsemblMetazoa" id="ASIC016652-PA"/>
    </source>
</evidence>
<dbReference type="InterPro" id="IPR050333">
    <property type="entry name" value="SLRP"/>
</dbReference>
<dbReference type="OMA" id="IEYSHIN"/>
<name>A0A084WEL3_ANOSI</name>
<reference evidence="4" key="2">
    <citation type="submission" date="2020-05" db="UniProtKB">
        <authorList>
            <consortium name="EnsemblMetazoa"/>
        </authorList>
    </citation>
    <scope>IDENTIFICATION</scope>
</reference>
<dbReference type="PANTHER" id="PTHR45712:SF22">
    <property type="entry name" value="INSULIN-LIKE GROWTH FACTOR-BINDING PROTEIN COMPLEX ACID LABILE SUBUNIT"/>
    <property type="match status" value="1"/>
</dbReference>
<sequence>MEDCVFSHAFIISREFEYQFGSGKAQPTEKKRIVFSSSTMKWIPNQLLDSFPNVEILYLENLQTEAIKSDVFRNGTRIKRLYLGNNNIETLDDDVFDDLHAMELISLDENRLVGLPPTLFQQARKLKTLTIAGNNLERIEDGTFHFTIELAFVNISHNKVNFFKFALIPSLLDIDVSFNKLKEVTVSQRLQYMNASYNHIGIVTGFSRKLRVLDLTSNNIHQTRWVQQFPELVELYLSHNQLREIESEPFLQLNHLQILLLHNNQLFAVDPSMNLPMLRVFDLSHNNLVNLDNMVHHLNKLESLSLDHNSLVTITPRVKNDQICISLAYNDWDCANLWTLSSALPQTAIKDRDGNCPAPYEDVRGICCRQNAATPYLERLLEINKESRKCEVDEKTN</sequence>
<dbReference type="VEuPathDB" id="VectorBase:ASIC016652"/>
<dbReference type="PROSITE" id="PS51450">
    <property type="entry name" value="LRR"/>
    <property type="match status" value="1"/>
</dbReference>
<keyword evidence="1" id="KW-0433">Leucine-rich repeat</keyword>
<evidence type="ECO:0000313" key="5">
    <source>
        <dbReference type="Proteomes" id="UP000030765"/>
    </source>
</evidence>
<evidence type="ECO:0000256" key="1">
    <source>
        <dbReference type="ARBA" id="ARBA00022614"/>
    </source>
</evidence>
<dbReference type="InterPro" id="IPR003591">
    <property type="entry name" value="Leu-rich_rpt_typical-subtyp"/>
</dbReference>
<accession>A0A084WEL3</accession>